<dbReference type="AlphaFoldDB" id="A0AAX3EFI8"/>
<dbReference type="CDD" id="cd04301">
    <property type="entry name" value="NAT_SF"/>
    <property type="match status" value="1"/>
</dbReference>
<dbReference type="RefSeq" id="WP_062099291.1">
    <property type="nucleotide sequence ID" value="NZ_CP043010.1"/>
</dbReference>
<feature type="domain" description="N-acetyltransferase" evidence="2">
    <location>
        <begin position="34"/>
        <end position="196"/>
    </location>
</feature>
<dbReference type="EMBL" id="CP101185">
    <property type="protein sequence ID" value="UYV96554.1"/>
    <property type="molecule type" value="Genomic_DNA"/>
</dbReference>
<protein>
    <submittedName>
        <fullName evidence="3">GNAT family N-acetyltransferase</fullName>
    </submittedName>
</protein>
<dbReference type="GO" id="GO:0016747">
    <property type="term" value="F:acyltransferase activity, transferring groups other than amino-acyl groups"/>
    <property type="evidence" value="ECO:0007669"/>
    <property type="project" value="InterPro"/>
</dbReference>
<evidence type="ECO:0000256" key="1">
    <source>
        <dbReference type="SAM" id="MobiDB-lite"/>
    </source>
</evidence>
<feature type="compositionally biased region" description="Polar residues" evidence="1">
    <location>
        <begin position="1"/>
        <end position="16"/>
    </location>
</feature>
<organism evidence="3 4">
    <name type="scientific">Paenarthrobacter ureafaciens</name>
    <dbReference type="NCBI Taxonomy" id="37931"/>
    <lineage>
        <taxon>Bacteria</taxon>
        <taxon>Bacillati</taxon>
        <taxon>Actinomycetota</taxon>
        <taxon>Actinomycetes</taxon>
        <taxon>Micrococcales</taxon>
        <taxon>Micrococcaceae</taxon>
        <taxon>Paenarthrobacter</taxon>
    </lineage>
</organism>
<sequence>MTSSNLMNSGELSNAGPTVERINAPDGPGARITPDFRAFHELGVRHELALWGTADRAATLEEDIAFWRGNEYEERHVYVARLEGRIVGCGTLTLPLSENTTTAGVHVLVDAPFRRRGFGSVILGVLEGVAQDRGRSSFDGYCGEPIAPVLAGVPLLEAASGSGGVPRDSASTRFAVHCGYSLEQVETNSSLALPFDATHIDALEADARSRSTAYSVITWSDRCPDEFVEAYARLKSLMSTEVPIAGLGWEGEAWDAARVRQEEATWRAGGLDAVVSVARHNDSGELAAYTALVHREAMPAVIFQEDTLVDPAHRGHRLGMLVKIANLRKAVLAWPAGTSVMTWNASENQHMLAINIALGFKPSGFEGEWQKRLV</sequence>
<dbReference type="InterPro" id="IPR016181">
    <property type="entry name" value="Acyl_CoA_acyltransferase"/>
</dbReference>
<name>A0AAX3EFI8_PAEUR</name>
<feature type="region of interest" description="Disordered" evidence="1">
    <location>
        <begin position="1"/>
        <end position="27"/>
    </location>
</feature>
<proteinExistence type="predicted"/>
<dbReference type="InterPro" id="IPR000182">
    <property type="entry name" value="GNAT_dom"/>
</dbReference>
<evidence type="ECO:0000313" key="3">
    <source>
        <dbReference type="EMBL" id="UYV96554.1"/>
    </source>
</evidence>
<dbReference type="Gene3D" id="3.40.630.30">
    <property type="match status" value="1"/>
</dbReference>
<dbReference type="Proteomes" id="UP001163293">
    <property type="component" value="Chromosome"/>
</dbReference>
<keyword evidence="4" id="KW-1185">Reference proteome</keyword>
<gene>
    <name evidence="3" type="ORF">NL394_16060</name>
</gene>
<reference evidence="3" key="1">
    <citation type="submission" date="2022-07" db="EMBL/GenBank/DDBJ databases">
        <authorList>
            <person name="Wu T."/>
        </authorList>
    </citation>
    <scope>NUCLEOTIDE SEQUENCE</scope>
    <source>
        <strain evidence="3">SD-1</strain>
    </source>
</reference>
<dbReference type="PROSITE" id="PS51186">
    <property type="entry name" value="GNAT"/>
    <property type="match status" value="1"/>
</dbReference>
<evidence type="ECO:0000259" key="2">
    <source>
        <dbReference type="PROSITE" id="PS51186"/>
    </source>
</evidence>
<dbReference type="SUPFAM" id="SSF55729">
    <property type="entry name" value="Acyl-CoA N-acyltransferases (Nat)"/>
    <property type="match status" value="2"/>
</dbReference>
<accession>A0AAX3EFI8</accession>
<evidence type="ECO:0000313" key="4">
    <source>
        <dbReference type="Proteomes" id="UP001163293"/>
    </source>
</evidence>
<dbReference type="Pfam" id="PF00583">
    <property type="entry name" value="Acetyltransf_1"/>
    <property type="match status" value="1"/>
</dbReference>